<evidence type="ECO:0000313" key="3">
    <source>
        <dbReference type="Proteomes" id="UP000053411"/>
    </source>
</evidence>
<dbReference type="RefSeq" id="XP_016632475.1">
    <property type="nucleotide sequence ID" value="XM_016776156.1"/>
</dbReference>
<organism evidence="2 3">
    <name type="scientific">Fonsecaea multimorphosa CBS 102226</name>
    <dbReference type="NCBI Taxonomy" id="1442371"/>
    <lineage>
        <taxon>Eukaryota</taxon>
        <taxon>Fungi</taxon>
        <taxon>Dikarya</taxon>
        <taxon>Ascomycota</taxon>
        <taxon>Pezizomycotina</taxon>
        <taxon>Eurotiomycetes</taxon>
        <taxon>Chaetothyriomycetidae</taxon>
        <taxon>Chaetothyriales</taxon>
        <taxon>Herpotrichiellaceae</taxon>
        <taxon>Fonsecaea</taxon>
    </lineage>
</organism>
<gene>
    <name evidence="2" type="ORF">Z520_05653</name>
</gene>
<proteinExistence type="predicted"/>
<dbReference type="GeneID" id="27711399"/>
<evidence type="ECO:0000256" key="1">
    <source>
        <dbReference type="SAM" id="MobiDB-lite"/>
    </source>
</evidence>
<dbReference type="VEuPathDB" id="FungiDB:Z520_05653"/>
<keyword evidence="3" id="KW-1185">Reference proteome</keyword>
<reference evidence="2 3" key="1">
    <citation type="submission" date="2015-01" db="EMBL/GenBank/DDBJ databases">
        <title>The Genome Sequence of Fonsecaea multimorphosa CBS 102226.</title>
        <authorList>
            <consortium name="The Broad Institute Genomics Platform"/>
            <person name="Cuomo C."/>
            <person name="de Hoog S."/>
            <person name="Gorbushina A."/>
            <person name="Stielow B."/>
            <person name="Teixiera M."/>
            <person name="Abouelleil A."/>
            <person name="Chapman S.B."/>
            <person name="Priest M."/>
            <person name="Young S.K."/>
            <person name="Wortman J."/>
            <person name="Nusbaum C."/>
            <person name="Birren B."/>
        </authorList>
    </citation>
    <scope>NUCLEOTIDE SEQUENCE [LARGE SCALE GENOMIC DNA]</scope>
    <source>
        <strain evidence="2 3">CBS 102226</strain>
    </source>
</reference>
<feature type="compositionally biased region" description="Low complexity" evidence="1">
    <location>
        <begin position="1"/>
        <end position="10"/>
    </location>
</feature>
<feature type="region of interest" description="Disordered" evidence="1">
    <location>
        <begin position="1"/>
        <end position="21"/>
    </location>
</feature>
<evidence type="ECO:0000313" key="2">
    <source>
        <dbReference type="EMBL" id="KIX98352.1"/>
    </source>
</evidence>
<accession>A0A0D2JXV0</accession>
<sequence length="151" mass="15682">MPSPISSNPPTATPAPMPALAPVLSPLEPVVAAGSGAEDVMEAPAAAVEEEGEGEGVVTREVDDVDGDSVDVAEVDVVEDEDEEEEEEEEEDDDNASLDCMINPGLESCPSTQPEMPESSAPVGSLMRRTKFGLDSIAASSMLSFSPIVHV</sequence>
<dbReference type="EMBL" id="KN848071">
    <property type="protein sequence ID" value="KIX98352.1"/>
    <property type="molecule type" value="Genomic_DNA"/>
</dbReference>
<name>A0A0D2JXV0_9EURO</name>
<dbReference type="AlphaFoldDB" id="A0A0D2JXV0"/>
<dbReference type="Proteomes" id="UP000053411">
    <property type="component" value="Unassembled WGS sequence"/>
</dbReference>
<feature type="region of interest" description="Disordered" evidence="1">
    <location>
        <begin position="77"/>
        <end position="123"/>
    </location>
</feature>
<feature type="compositionally biased region" description="Acidic residues" evidence="1">
    <location>
        <begin position="77"/>
        <end position="96"/>
    </location>
</feature>
<protein>
    <submittedName>
        <fullName evidence="2">Uncharacterized protein</fullName>
    </submittedName>
</protein>